<organism evidence="1 2">
    <name type="scientific">Anopheles quadriannulatus</name>
    <name type="common">Mosquito</name>
    <dbReference type="NCBI Taxonomy" id="34691"/>
    <lineage>
        <taxon>Eukaryota</taxon>
        <taxon>Metazoa</taxon>
        <taxon>Ecdysozoa</taxon>
        <taxon>Arthropoda</taxon>
        <taxon>Hexapoda</taxon>
        <taxon>Insecta</taxon>
        <taxon>Pterygota</taxon>
        <taxon>Neoptera</taxon>
        <taxon>Endopterygota</taxon>
        <taxon>Diptera</taxon>
        <taxon>Nematocera</taxon>
        <taxon>Culicoidea</taxon>
        <taxon>Culicidae</taxon>
        <taxon>Anophelinae</taxon>
        <taxon>Anopheles</taxon>
    </lineage>
</organism>
<proteinExistence type="predicted"/>
<evidence type="ECO:0000313" key="2">
    <source>
        <dbReference type="Proteomes" id="UP000076407"/>
    </source>
</evidence>
<keyword evidence="2" id="KW-1185">Reference proteome</keyword>
<dbReference type="Proteomes" id="UP000076407">
    <property type="component" value="Unassembled WGS sequence"/>
</dbReference>
<protein>
    <submittedName>
        <fullName evidence="1">Uncharacterized protein</fullName>
    </submittedName>
</protein>
<evidence type="ECO:0000313" key="1">
    <source>
        <dbReference type="EnsemblMetazoa" id="AQUA015125-PA"/>
    </source>
</evidence>
<dbReference type="VEuPathDB" id="VectorBase:AQUA015125"/>
<name>A0A182XTI7_ANOQN</name>
<dbReference type="AlphaFoldDB" id="A0A182XTI7"/>
<reference evidence="1" key="1">
    <citation type="submission" date="2020-05" db="UniProtKB">
        <authorList>
            <consortium name="EnsemblMetazoa"/>
        </authorList>
    </citation>
    <scope>IDENTIFICATION</scope>
    <source>
        <strain evidence="1">SANGQUA</strain>
    </source>
</reference>
<sequence length="101" mass="12059">MLRYVVMCKNYRFNALYYVYDLLMNGQAVCLKWWYGCSAVDIFFLIHVIPFSMEDSFVQTFGRIEHRGMTKRRIVKFSLSTIFQMFCQVDEEDQVKTKDGP</sequence>
<accession>A0A182XTI7</accession>
<dbReference type="EnsemblMetazoa" id="AQUA015125-RA">
    <property type="protein sequence ID" value="AQUA015125-PA"/>
    <property type="gene ID" value="AQUA015125"/>
</dbReference>